<dbReference type="InterPro" id="IPR027794">
    <property type="entry name" value="tRNase_Z_dom"/>
</dbReference>
<dbReference type="EMBL" id="JAVHJO010000005">
    <property type="protein sequence ID" value="KAK6539903.1"/>
    <property type="molecule type" value="Genomic_DNA"/>
</dbReference>
<evidence type="ECO:0000256" key="5">
    <source>
        <dbReference type="ARBA" id="ARBA00022694"/>
    </source>
</evidence>
<dbReference type="EC" id="3.1.26.11" evidence="4"/>
<evidence type="ECO:0000256" key="3">
    <source>
        <dbReference type="ARBA" id="ARBA00007823"/>
    </source>
</evidence>
<keyword evidence="6" id="KW-0540">Nuclease</keyword>
<dbReference type="GO" id="GO:0046872">
    <property type="term" value="F:metal ion binding"/>
    <property type="evidence" value="ECO:0007669"/>
    <property type="project" value="UniProtKB-KW"/>
</dbReference>
<keyword evidence="10" id="KW-0862">Zinc</keyword>
<organism evidence="14 15">
    <name type="scientific">Orbilia ellipsospora</name>
    <dbReference type="NCBI Taxonomy" id="2528407"/>
    <lineage>
        <taxon>Eukaryota</taxon>
        <taxon>Fungi</taxon>
        <taxon>Dikarya</taxon>
        <taxon>Ascomycota</taxon>
        <taxon>Pezizomycotina</taxon>
        <taxon>Orbiliomycetes</taxon>
        <taxon>Orbiliales</taxon>
        <taxon>Orbiliaceae</taxon>
        <taxon>Orbilia</taxon>
    </lineage>
</organism>
<dbReference type="SUPFAM" id="SSF56281">
    <property type="entry name" value="Metallo-hydrolase/oxidoreductase"/>
    <property type="match status" value="2"/>
</dbReference>
<dbReference type="GO" id="GO:0005739">
    <property type="term" value="C:mitochondrion"/>
    <property type="evidence" value="ECO:0007669"/>
    <property type="project" value="TreeGrafter"/>
</dbReference>
<evidence type="ECO:0000256" key="6">
    <source>
        <dbReference type="ARBA" id="ARBA00022722"/>
    </source>
</evidence>
<keyword evidence="8" id="KW-0255">Endonuclease</keyword>
<proteinExistence type="inferred from homology"/>
<feature type="domain" description="tRNase Z endonuclease" evidence="13">
    <location>
        <begin position="6"/>
        <end position="68"/>
    </location>
</feature>
<comment type="catalytic activity">
    <reaction evidence="1">
        <text>Endonucleolytic cleavage of RNA, removing extra 3' nucleotides from tRNA precursor, generating 3' termini of tRNAs. A 3'-hydroxy group is left at the tRNA terminus and a 5'-phosphoryl group is left at the trailer molecule.</text>
        <dbReference type="EC" id="3.1.26.11"/>
    </reaction>
</comment>
<dbReference type="Proteomes" id="UP001365542">
    <property type="component" value="Unassembled WGS sequence"/>
</dbReference>
<sequence>MKAYLEIVTAPTRDNSSTLMLLHFDERRYLFGHIAEGTQRLFNENTVKIIRISDIFITGRTEWANNGGLTGLLLTMGDIKTHRHLVMQENPKDKKWLVLNPNGSSANHFPPPAEPKVLTIHGGKNMLSTVATTRNFVFRENSGVVFHEYDFTKEDNVFKDDFVKVTPLRVFPKSDDSDGGAAMREMEDMDLGSRETLENVVRGMWNSKPGGLQVGKDDEDYVISLLTRLKEDEERARNEKKEGRAADRVTDTEGESPPKRQKLDSEETTGDSWEDIMGETLAEPPKPKPLPEFPPDRPLRRPWPATITKALPGTFPAGSAISYMIGITQVRGKFRVDKAKELGVKPGPDFRILTAGGSITLQDGTVVHGHQCMDPPRNVPGVAFLDIPDESFVVPTIENVNRWKEERRSNGQHDAIGYWVWVLGPSIEKNEVLRGFIESCDGQHMLNSKSFPFEDVSFKGSSAQAARLNLLDDKVFPLACPDYNYDAQPPTKIPTKDDKIILAQDSLILDIHPNTDIRADKLSPSFNHHEIQNDAKTGFGNGKYWRAIQRAQKRIQVENSSRTVSPSESDEVEFLALGTGSAMPSKYRNVSATAVSIPGFGNLLLDCGESTYNQLLRAHGAKGRESFLKNLKILYISHLHADHHLGTLSVLKAWYLESIKTEEEAPPRLYLIAPPRYLNFLEEYTQIEDFGLRYIKFISCEAFLLERQRPQDALIPEVTQRIDDMMDALPLEKIETSRAVHCRGSFTVAFTFKNPAPEGFKVAYSGDTRPTTGFVEIGKNCTVLLHEATFDDDLSQEAIAKRHCTTSEAIKAGRDMQAQNLLLTHFSQRYPKLPTIQHIPADGNNNPLCDPFLESSEDEESSHVAQSHEIKIERGRSGSPVVSKPADEDIMNIGFAFDMMRIKVKDFWKLERYIPALGKLFKEEAKLELDSTEESSEAVPPPSKKTQKQKSEKQKGRSQSQGNAKDKGKDKKRRENRPSDSSAT</sequence>
<keyword evidence="15" id="KW-1185">Reference proteome</keyword>
<evidence type="ECO:0000256" key="9">
    <source>
        <dbReference type="ARBA" id="ARBA00022801"/>
    </source>
</evidence>
<evidence type="ECO:0000256" key="11">
    <source>
        <dbReference type="SAM" id="MobiDB-lite"/>
    </source>
</evidence>
<dbReference type="PANTHER" id="PTHR12553">
    <property type="entry name" value="ZINC PHOSPHODIESTERASE ELAC PROTEIN 2"/>
    <property type="match status" value="1"/>
</dbReference>
<keyword evidence="9" id="KW-0378">Hydrolase</keyword>
<evidence type="ECO:0000259" key="12">
    <source>
        <dbReference type="Pfam" id="PF12706"/>
    </source>
</evidence>
<evidence type="ECO:0000256" key="1">
    <source>
        <dbReference type="ARBA" id="ARBA00000402"/>
    </source>
</evidence>
<dbReference type="InterPro" id="IPR047151">
    <property type="entry name" value="RNZ2-like"/>
</dbReference>
<evidence type="ECO:0000256" key="4">
    <source>
        <dbReference type="ARBA" id="ARBA00012477"/>
    </source>
</evidence>
<evidence type="ECO:0000256" key="2">
    <source>
        <dbReference type="ARBA" id="ARBA00001947"/>
    </source>
</evidence>
<reference evidence="14 15" key="1">
    <citation type="submission" date="2019-10" db="EMBL/GenBank/DDBJ databases">
        <authorList>
            <person name="Palmer J.M."/>
        </authorList>
    </citation>
    <scope>NUCLEOTIDE SEQUENCE [LARGE SCALE GENOMIC DNA]</scope>
    <source>
        <strain evidence="14 15">TWF694</strain>
    </source>
</reference>
<comment type="cofactor">
    <cofactor evidence="2">
        <name>Zn(2+)</name>
        <dbReference type="ChEBI" id="CHEBI:29105"/>
    </cofactor>
</comment>
<feature type="domain" description="Metallo-beta-lactamase" evidence="12">
    <location>
        <begin position="602"/>
        <end position="826"/>
    </location>
</feature>
<dbReference type="Pfam" id="PF12706">
    <property type="entry name" value="Lactamase_B_2"/>
    <property type="match status" value="1"/>
</dbReference>
<dbReference type="GO" id="GO:0042781">
    <property type="term" value="F:3'-tRNA processing endoribonuclease activity"/>
    <property type="evidence" value="ECO:0007669"/>
    <property type="project" value="UniProtKB-EC"/>
</dbReference>
<keyword evidence="7" id="KW-0479">Metal-binding</keyword>
<feature type="region of interest" description="Disordered" evidence="11">
    <location>
        <begin position="232"/>
        <end position="272"/>
    </location>
</feature>
<dbReference type="AlphaFoldDB" id="A0AAV9XCU0"/>
<feature type="region of interest" description="Disordered" evidence="11">
    <location>
        <begin position="929"/>
        <end position="984"/>
    </location>
</feature>
<dbReference type="PANTHER" id="PTHR12553:SF49">
    <property type="entry name" value="ZINC PHOSPHODIESTERASE ELAC PROTEIN 2"/>
    <property type="match status" value="1"/>
</dbReference>
<dbReference type="GO" id="GO:1990180">
    <property type="term" value="P:mitochondrial tRNA 3'-end processing"/>
    <property type="evidence" value="ECO:0007669"/>
    <property type="project" value="TreeGrafter"/>
</dbReference>
<accession>A0AAV9XCU0</accession>
<gene>
    <name evidence="14" type="ORF">TWF694_008738</name>
</gene>
<comment type="similarity">
    <text evidence="3">Belongs to the RNase Z family.</text>
</comment>
<dbReference type="InterPro" id="IPR001279">
    <property type="entry name" value="Metallo-B-lactamas"/>
</dbReference>
<feature type="compositionally biased region" description="Basic and acidic residues" evidence="11">
    <location>
        <begin position="232"/>
        <end position="265"/>
    </location>
</feature>
<dbReference type="CDD" id="cd07718">
    <property type="entry name" value="RNaseZ_ELAC1_ELAC2-C-term-like_MBL-fold"/>
    <property type="match status" value="1"/>
</dbReference>
<keyword evidence="5" id="KW-0819">tRNA processing</keyword>
<dbReference type="InterPro" id="IPR036866">
    <property type="entry name" value="RibonucZ/Hydroxyglut_hydro"/>
</dbReference>
<evidence type="ECO:0000256" key="7">
    <source>
        <dbReference type="ARBA" id="ARBA00022723"/>
    </source>
</evidence>
<name>A0AAV9XCU0_9PEZI</name>
<protein>
    <recommendedName>
        <fullName evidence="4">ribonuclease Z</fullName>
        <ecNumber evidence="4">3.1.26.11</ecNumber>
    </recommendedName>
</protein>
<evidence type="ECO:0000256" key="10">
    <source>
        <dbReference type="ARBA" id="ARBA00022833"/>
    </source>
</evidence>
<evidence type="ECO:0000259" key="13">
    <source>
        <dbReference type="Pfam" id="PF13691"/>
    </source>
</evidence>
<evidence type="ECO:0000313" key="15">
    <source>
        <dbReference type="Proteomes" id="UP001365542"/>
    </source>
</evidence>
<feature type="region of interest" description="Disordered" evidence="11">
    <location>
        <begin position="854"/>
        <end position="885"/>
    </location>
</feature>
<comment type="caution">
    <text evidence="14">The sequence shown here is derived from an EMBL/GenBank/DDBJ whole genome shotgun (WGS) entry which is preliminary data.</text>
</comment>
<evidence type="ECO:0000313" key="14">
    <source>
        <dbReference type="EMBL" id="KAK6539903.1"/>
    </source>
</evidence>
<dbReference type="Gene3D" id="3.60.15.10">
    <property type="entry name" value="Ribonuclease Z/Hydroxyacylglutathione hydrolase-like"/>
    <property type="match status" value="2"/>
</dbReference>
<evidence type="ECO:0000256" key="8">
    <source>
        <dbReference type="ARBA" id="ARBA00022759"/>
    </source>
</evidence>
<dbReference type="Pfam" id="PF13691">
    <property type="entry name" value="Lactamase_B_4"/>
    <property type="match status" value="1"/>
</dbReference>
<feature type="compositionally biased region" description="Basic and acidic residues" evidence="11">
    <location>
        <begin position="866"/>
        <end position="876"/>
    </location>
</feature>